<feature type="region of interest" description="Disordered" evidence="1">
    <location>
        <begin position="123"/>
        <end position="144"/>
    </location>
</feature>
<dbReference type="AlphaFoldDB" id="A0A090AI24"/>
<name>A0A090AI24_9GAMM</name>
<dbReference type="EMBL" id="AP014633">
    <property type="protein sequence ID" value="BAP56984.1"/>
    <property type="molecule type" value="Genomic_DNA"/>
</dbReference>
<dbReference type="InterPro" id="IPR002622">
    <property type="entry name" value="Transposase_14"/>
</dbReference>
<dbReference type="SUPFAM" id="SSF46689">
    <property type="entry name" value="Homeodomain-like"/>
    <property type="match status" value="1"/>
</dbReference>
<evidence type="ECO:0000313" key="4">
    <source>
        <dbReference type="Proteomes" id="UP000031623"/>
    </source>
</evidence>
<reference evidence="3" key="1">
    <citation type="journal article" date="2014" name="ISME J.">
        <title>Ecophysiology of Thioploca ingrica as revealed by the complete genome sequence supplemented with proteomic evidence.</title>
        <authorList>
            <person name="Kojima H."/>
            <person name="Ogura Y."/>
            <person name="Yamamoto N."/>
            <person name="Togashi T."/>
            <person name="Mori H."/>
            <person name="Watanabe T."/>
            <person name="Nemoto F."/>
            <person name="Kurokawa K."/>
            <person name="Hayashi T."/>
            <person name="Fukui M."/>
        </authorList>
    </citation>
    <scope>NUCLEOTIDE SEQUENCE [LARGE SCALE GENOMIC DNA]</scope>
</reference>
<protein>
    <submittedName>
        <fullName evidence="3">Transposase</fullName>
    </submittedName>
</protein>
<accession>A0A090AI24</accession>
<keyword evidence="4" id="KW-1185">Reference proteome</keyword>
<sequence length="144" mass="16510">MTYSVEFRKKVLSIKAQENLSFDEVANRVGVGKSTVVRWSKRLEPQRTRHQSATKLDLARLARERELRPDAYQYELAQLWGVSQTGIGNALKRLGISRKKPFSPVKADINARQTFQTKITRSRQAHRPVVSLDESGFAQDMPRQ</sequence>
<evidence type="ECO:0000256" key="1">
    <source>
        <dbReference type="SAM" id="MobiDB-lite"/>
    </source>
</evidence>
<dbReference type="InterPro" id="IPR009057">
    <property type="entry name" value="Homeodomain-like_sf"/>
</dbReference>
<feature type="domain" description="Transposase Synechocystis PCC 6803" evidence="2">
    <location>
        <begin position="1"/>
        <end position="111"/>
    </location>
</feature>
<organism evidence="3 4">
    <name type="scientific">Thioploca ingrica</name>
    <dbReference type="NCBI Taxonomy" id="40754"/>
    <lineage>
        <taxon>Bacteria</taxon>
        <taxon>Pseudomonadati</taxon>
        <taxon>Pseudomonadota</taxon>
        <taxon>Gammaproteobacteria</taxon>
        <taxon>Thiotrichales</taxon>
        <taxon>Thiotrichaceae</taxon>
        <taxon>Thioploca</taxon>
    </lineage>
</organism>
<dbReference type="Proteomes" id="UP000031623">
    <property type="component" value="Chromosome"/>
</dbReference>
<gene>
    <name evidence="3" type="ORF">THII_2687</name>
</gene>
<dbReference type="Pfam" id="PF01710">
    <property type="entry name" value="HTH_Tnp_IS630"/>
    <property type="match status" value="1"/>
</dbReference>
<dbReference type="HOGENOM" id="CLU_056788_5_1_6"/>
<evidence type="ECO:0000313" key="3">
    <source>
        <dbReference type="EMBL" id="BAP56984.1"/>
    </source>
</evidence>
<dbReference type="KEGG" id="tig:THII_2687"/>
<proteinExistence type="predicted"/>
<evidence type="ECO:0000259" key="2">
    <source>
        <dbReference type="Pfam" id="PF01710"/>
    </source>
</evidence>